<name>A0AAJ6B0T0_9HYPH</name>
<dbReference type="Pfam" id="PF07475">
    <property type="entry name" value="Hpr_kinase_C"/>
    <property type="match status" value="1"/>
</dbReference>
<gene>
    <name evidence="2" type="ORF">P0Y65_16730</name>
</gene>
<evidence type="ECO:0000259" key="1">
    <source>
        <dbReference type="Pfam" id="PF07475"/>
    </source>
</evidence>
<organism evidence="2 3">
    <name type="scientific">Candidatus Devosia phytovorans</name>
    <dbReference type="NCBI Taxonomy" id="3121372"/>
    <lineage>
        <taxon>Bacteria</taxon>
        <taxon>Pseudomonadati</taxon>
        <taxon>Pseudomonadota</taxon>
        <taxon>Alphaproteobacteria</taxon>
        <taxon>Hyphomicrobiales</taxon>
        <taxon>Devosiaceae</taxon>
        <taxon>Devosia</taxon>
    </lineage>
</organism>
<dbReference type="InterPro" id="IPR027417">
    <property type="entry name" value="P-loop_NTPase"/>
</dbReference>
<dbReference type="GO" id="GO:0006109">
    <property type="term" value="P:regulation of carbohydrate metabolic process"/>
    <property type="evidence" value="ECO:0007669"/>
    <property type="project" value="InterPro"/>
</dbReference>
<dbReference type="SUPFAM" id="SSF53795">
    <property type="entry name" value="PEP carboxykinase-like"/>
    <property type="match status" value="1"/>
</dbReference>
<protein>
    <submittedName>
        <fullName evidence="2">HPr kinase/phosphatase C-terminal domain-containing protein</fullName>
    </submittedName>
</protein>
<proteinExistence type="predicted"/>
<evidence type="ECO:0000313" key="2">
    <source>
        <dbReference type="EMBL" id="WEK03818.1"/>
    </source>
</evidence>
<dbReference type="GO" id="GO:0000155">
    <property type="term" value="F:phosphorelay sensor kinase activity"/>
    <property type="evidence" value="ECO:0007669"/>
    <property type="project" value="InterPro"/>
</dbReference>
<dbReference type="GO" id="GO:0005524">
    <property type="term" value="F:ATP binding"/>
    <property type="evidence" value="ECO:0007669"/>
    <property type="project" value="InterPro"/>
</dbReference>
<evidence type="ECO:0000313" key="3">
    <source>
        <dbReference type="Proteomes" id="UP001217476"/>
    </source>
</evidence>
<keyword evidence="2" id="KW-0808">Transferase</keyword>
<dbReference type="Proteomes" id="UP001217476">
    <property type="component" value="Chromosome"/>
</dbReference>
<dbReference type="CDD" id="cd01918">
    <property type="entry name" value="HprK_C"/>
    <property type="match status" value="1"/>
</dbReference>
<dbReference type="EMBL" id="CP119312">
    <property type="protein sequence ID" value="WEK03818.1"/>
    <property type="molecule type" value="Genomic_DNA"/>
</dbReference>
<sequence length="156" mass="16606">MTKPLNVHGTGLLLGETGVLLRGPSGAGKSVLALTLLDRWEGRGLPAFLVSDDRVDLLQRGDDLDMQAPDSLAGLIELRGRGIVKRPHQSPVPLHLVVDLVPDLVRMLEEDELVTELAGVRIARTPVPYGDVVGVAHQMLLVIEAIAALGPQPTAP</sequence>
<accession>A0AAJ6B0T0</accession>
<dbReference type="Gene3D" id="3.40.50.300">
    <property type="entry name" value="P-loop containing nucleotide triphosphate hydrolases"/>
    <property type="match status" value="1"/>
</dbReference>
<reference evidence="2" key="1">
    <citation type="submission" date="2023-03" db="EMBL/GenBank/DDBJ databases">
        <title>Andean soil-derived lignocellulolytic bacterial consortium as a source of novel taxa and putative plastic-active enzymes.</title>
        <authorList>
            <person name="Diaz-Garcia L."/>
            <person name="Chuvochina M."/>
            <person name="Feuerriegel G."/>
            <person name="Bunk B."/>
            <person name="Sproer C."/>
            <person name="Streit W.R."/>
            <person name="Rodriguez L.M."/>
            <person name="Overmann J."/>
            <person name="Jimenez D.J."/>
        </authorList>
    </citation>
    <scope>NUCLEOTIDE SEQUENCE</scope>
    <source>
        <strain evidence="2">MAG 4196</strain>
    </source>
</reference>
<dbReference type="InterPro" id="IPR011104">
    <property type="entry name" value="Hpr_kin/Pase_C"/>
</dbReference>
<keyword evidence="2" id="KW-0418">Kinase</keyword>
<dbReference type="AlphaFoldDB" id="A0AAJ6B0T0"/>
<feature type="domain" description="HPr kinase/phosphorylase C-terminal" evidence="1">
    <location>
        <begin position="4"/>
        <end position="85"/>
    </location>
</feature>